<dbReference type="Pfam" id="PF00628">
    <property type="entry name" value="PHD"/>
    <property type="match status" value="1"/>
</dbReference>
<keyword evidence="14" id="KW-1185">Reference proteome</keyword>
<sequence>MDFNNSIQRKLERNSSVEESGKEIYCICRSSYINTFMISCDNCQEWFHGYCVGVDEKSAQNIDLYFCKSCRELNTNLKTTFKTKRQSKRKHRKSIKKRKIPKNDILEEITIISKGNSYSFLQTSIQNNETSKNCKTNKESKMANRNCTRPTDKHQITNDAELASIFEMDTTRRKAKIKANENLKQQQIDKIEEKVKKIKKQPPPRQCYGPECTRAARDNSKYCSDECGISLGKNRILEILPTRIQQRKILPCAADESSRRKLADVRQQQKIIHRNLELIDKKISQLLQLAQKSRSSKDDMVYLDDYEEEQSALDCKLCGAEIPTRIIVKHLESCYKKQERRLMLTGTTTKPDDEEWDIFCNQKMGRQGFCKQLRVLCPFHNKEFRNEDEPCGYPLQMNLSQCEGKFCGRSIKNCSRHPSCWEDIFRAEFDMEKLQLLQKLSELEREEQQLRRDMAARGNLIALMLHNTIVH</sequence>
<evidence type="ECO:0000256" key="1">
    <source>
        <dbReference type="ARBA" id="ARBA00004123"/>
    </source>
</evidence>
<evidence type="ECO:0000256" key="3">
    <source>
        <dbReference type="ARBA" id="ARBA00022771"/>
    </source>
</evidence>
<evidence type="ECO:0000259" key="12">
    <source>
        <dbReference type="PROSITE" id="PS50016"/>
    </source>
</evidence>
<dbReference type="PANTHER" id="PTHR46174">
    <property type="entry name" value="CXXC-TYPE ZINC FINGER PROTEIN 1"/>
    <property type="match status" value="1"/>
</dbReference>
<dbReference type="InterPro" id="IPR037869">
    <property type="entry name" value="Spp1/CFP1"/>
</dbReference>
<protein>
    <recommendedName>
        <fullName evidence="9">CXXC-type zinc finger protein 1</fullName>
    </recommendedName>
</protein>
<evidence type="ECO:0000256" key="4">
    <source>
        <dbReference type="ARBA" id="ARBA00022833"/>
    </source>
</evidence>
<feature type="domain" description="PHD-type" evidence="12">
    <location>
        <begin position="23"/>
        <end position="73"/>
    </location>
</feature>
<evidence type="ECO:0000256" key="11">
    <source>
        <dbReference type="SAM" id="Coils"/>
    </source>
</evidence>
<feature type="coiled-coil region" evidence="11">
    <location>
        <begin position="174"/>
        <end position="201"/>
    </location>
</feature>
<proteinExistence type="predicted"/>
<reference evidence="13 14" key="1">
    <citation type="submission" date="2024-04" db="EMBL/GenBank/DDBJ databases">
        <authorList>
            <person name="Rising A."/>
            <person name="Reimegard J."/>
            <person name="Sonavane S."/>
            <person name="Akerstrom W."/>
            <person name="Nylinder S."/>
            <person name="Hedman E."/>
            <person name="Kallberg Y."/>
        </authorList>
    </citation>
    <scope>NUCLEOTIDE SEQUENCE [LARGE SCALE GENOMIC DNA]</scope>
</reference>
<keyword evidence="7" id="KW-0804">Transcription</keyword>
<evidence type="ECO:0000256" key="10">
    <source>
        <dbReference type="PROSITE-ProRule" id="PRU00146"/>
    </source>
</evidence>
<dbReference type="SMART" id="SM00249">
    <property type="entry name" value="PHD"/>
    <property type="match status" value="1"/>
</dbReference>
<evidence type="ECO:0000256" key="6">
    <source>
        <dbReference type="ARBA" id="ARBA00023125"/>
    </source>
</evidence>
<keyword evidence="11" id="KW-0175">Coiled coil</keyword>
<keyword evidence="5" id="KW-0805">Transcription regulation</keyword>
<dbReference type="GO" id="GO:0045893">
    <property type="term" value="P:positive regulation of DNA-templated transcription"/>
    <property type="evidence" value="ECO:0007669"/>
    <property type="project" value="TreeGrafter"/>
</dbReference>
<comment type="caution">
    <text evidence="13">The sequence shown here is derived from an EMBL/GenBank/DDBJ whole genome shotgun (WGS) entry which is preliminary data.</text>
</comment>
<keyword evidence="6" id="KW-0238">DNA-binding</keyword>
<keyword evidence="4" id="KW-0862">Zinc</keyword>
<dbReference type="EMBL" id="CAXIEN010000085">
    <property type="protein sequence ID" value="CAL1275576.1"/>
    <property type="molecule type" value="Genomic_DNA"/>
</dbReference>
<dbReference type="PROSITE" id="PS01359">
    <property type="entry name" value="ZF_PHD_1"/>
    <property type="match status" value="1"/>
</dbReference>
<accession>A0AAV1ZWK2</accession>
<dbReference type="PROSITE" id="PS50016">
    <property type="entry name" value="ZF_PHD_2"/>
    <property type="match status" value="1"/>
</dbReference>
<comment type="subcellular location">
    <subcellularLocation>
        <location evidence="1">Nucleus</location>
    </subcellularLocation>
</comment>
<dbReference type="Proteomes" id="UP001497382">
    <property type="component" value="Unassembled WGS sequence"/>
</dbReference>
<dbReference type="SUPFAM" id="SSF57903">
    <property type="entry name" value="FYVE/PHD zinc finger"/>
    <property type="match status" value="1"/>
</dbReference>
<dbReference type="Pfam" id="PF12269">
    <property type="entry name" value="CpG_bind_C"/>
    <property type="match status" value="1"/>
</dbReference>
<organism evidence="13 14">
    <name type="scientific">Larinioides sclopetarius</name>
    <dbReference type="NCBI Taxonomy" id="280406"/>
    <lineage>
        <taxon>Eukaryota</taxon>
        <taxon>Metazoa</taxon>
        <taxon>Ecdysozoa</taxon>
        <taxon>Arthropoda</taxon>
        <taxon>Chelicerata</taxon>
        <taxon>Arachnida</taxon>
        <taxon>Araneae</taxon>
        <taxon>Araneomorphae</taxon>
        <taxon>Entelegynae</taxon>
        <taxon>Araneoidea</taxon>
        <taxon>Araneidae</taxon>
        <taxon>Larinioides</taxon>
    </lineage>
</organism>
<evidence type="ECO:0000256" key="9">
    <source>
        <dbReference type="ARBA" id="ARBA00023828"/>
    </source>
</evidence>
<evidence type="ECO:0000256" key="2">
    <source>
        <dbReference type="ARBA" id="ARBA00022723"/>
    </source>
</evidence>
<dbReference type="InterPro" id="IPR001965">
    <property type="entry name" value="Znf_PHD"/>
</dbReference>
<dbReference type="AlphaFoldDB" id="A0AAV1ZWK2"/>
<evidence type="ECO:0000256" key="7">
    <source>
        <dbReference type="ARBA" id="ARBA00023163"/>
    </source>
</evidence>
<name>A0AAV1ZWK2_9ARAC</name>
<dbReference type="PANTHER" id="PTHR46174:SF1">
    <property type="entry name" value="CXXC-TYPE ZINC FINGER PROTEIN 1"/>
    <property type="match status" value="1"/>
</dbReference>
<dbReference type="GO" id="GO:0003677">
    <property type="term" value="F:DNA binding"/>
    <property type="evidence" value="ECO:0007669"/>
    <property type="project" value="UniProtKB-KW"/>
</dbReference>
<keyword evidence="8" id="KW-0539">Nucleus</keyword>
<dbReference type="GO" id="GO:0048188">
    <property type="term" value="C:Set1C/COMPASS complex"/>
    <property type="evidence" value="ECO:0007669"/>
    <property type="project" value="InterPro"/>
</dbReference>
<evidence type="ECO:0000313" key="14">
    <source>
        <dbReference type="Proteomes" id="UP001497382"/>
    </source>
</evidence>
<evidence type="ECO:0000256" key="5">
    <source>
        <dbReference type="ARBA" id="ARBA00023015"/>
    </source>
</evidence>
<keyword evidence="2" id="KW-0479">Metal-binding</keyword>
<dbReference type="InterPro" id="IPR013083">
    <property type="entry name" value="Znf_RING/FYVE/PHD"/>
</dbReference>
<dbReference type="Gene3D" id="3.30.40.10">
    <property type="entry name" value="Zinc/RING finger domain, C3HC4 (zinc finger)"/>
    <property type="match status" value="1"/>
</dbReference>
<dbReference type="InterPro" id="IPR022056">
    <property type="entry name" value="CpG-bd_C"/>
</dbReference>
<feature type="coiled-coil region" evidence="11">
    <location>
        <begin position="426"/>
        <end position="453"/>
    </location>
</feature>
<evidence type="ECO:0000256" key="8">
    <source>
        <dbReference type="ARBA" id="ARBA00023242"/>
    </source>
</evidence>
<dbReference type="GO" id="GO:0008270">
    <property type="term" value="F:zinc ion binding"/>
    <property type="evidence" value="ECO:0007669"/>
    <property type="project" value="UniProtKB-KW"/>
</dbReference>
<keyword evidence="3 10" id="KW-0863">Zinc-finger</keyword>
<dbReference type="InterPro" id="IPR019786">
    <property type="entry name" value="Zinc_finger_PHD-type_CS"/>
</dbReference>
<dbReference type="InterPro" id="IPR011011">
    <property type="entry name" value="Znf_FYVE_PHD"/>
</dbReference>
<dbReference type="InterPro" id="IPR019787">
    <property type="entry name" value="Znf_PHD-finger"/>
</dbReference>
<evidence type="ECO:0000313" key="13">
    <source>
        <dbReference type="EMBL" id="CAL1275576.1"/>
    </source>
</evidence>
<gene>
    <name evidence="13" type="ORF">LARSCL_LOCUS8151</name>
</gene>